<sequence>MTKPCPCGSGKEHVECCTPYISGEKPAPTAEALMRSRYSAYVLNELDYLKQSLAPEALKDHDDSSVKEWAEKADWLGLEIHDTWAGGEGDEAGIVEFTANYAIDGEELSHRERGEFRKIEDNWRYVDGQMVSGPPVRKERKIGRNEPCPCDSGKKYKKCCGR</sequence>
<dbReference type="NCBIfam" id="NF002449">
    <property type="entry name" value="PRK01617.1"/>
    <property type="match status" value="1"/>
</dbReference>
<dbReference type="KEGG" id="pprf:DPRO_2803"/>
<evidence type="ECO:0000313" key="3">
    <source>
        <dbReference type="Proteomes" id="UP000219215"/>
    </source>
</evidence>
<dbReference type="SUPFAM" id="SSF54427">
    <property type="entry name" value="NTF2-like"/>
    <property type="match status" value="1"/>
</dbReference>
<keyword evidence="3" id="KW-1185">Reference proteome</keyword>
<feature type="domain" description="YchJ-like middle NTF2-like" evidence="1">
    <location>
        <begin position="29"/>
        <end position="128"/>
    </location>
</feature>
<evidence type="ECO:0000259" key="1">
    <source>
        <dbReference type="Pfam" id="PF17775"/>
    </source>
</evidence>
<organism evidence="2 3">
    <name type="scientific">Pseudodesulfovibrio profundus</name>
    <dbReference type="NCBI Taxonomy" id="57320"/>
    <lineage>
        <taxon>Bacteria</taxon>
        <taxon>Pseudomonadati</taxon>
        <taxon>Thermodesulfobacteriota</taxon>
        <taxon>Desulfovibrionia</taxon>
        <taxon>Desulfovibrionales</taxon>
        <taxon>Desulfovibrionaceae</taxon>
    </lineage>
</organism>
<accession>A0A2C8FCC1</accession>
<dbReference type="RefSeq" id="WP_097012547.1">
    <property type="nucleotide sequence ID" value="NZ_LT907975.1"/>
</dbReference>
<dbReference type="InterPro" id="IPR048469">
    <property type="entry name" value="YchJ-like_M"/>
</dbReference>
<dbReference type="Gene3D" id="3.10.450.50">
    <property type="match status" value="1"/>
</dbReference>
<dbReference type="Pfam" id="PF17775">
    <property type="entry name" value="YchJ_M-like"/>
    <property type="match status" value="1"/>
</dbReference>
<reference evidence="3" key="1">
    <citation type="submission" date="2017-09" db="EMBL/GenBank/DDBJ databases">
        <authorList>
            <person name="Regsiter A."/>
            <person name="William W."/>
        </authorList>
    </citation>
    <scope>NUCLEOTIDE SEQUENCE [LARGE SCALE GENOMIC DNA]</scope>
    <source>
        <strain evidence="3">500-1</strain>
    </source>
</reference>
<dbReference type="PANTHER" id="PTHR33747">
    <property type="entry name" value="UPF0225 PROTEIN SCO1677"/>
    <property type="match status" value="1"/>
</dbReference>
<dbReference type="Proteomes" id="UP000219215">
    <property type="component" value="Chromosome DPRO"/>
</dbReference>
<proteinExistence type="predicted"/>
<dbReference type="InterPro" id="IPR032710">
    <property type="entry name" value="NTF2-like_dom_sf"/>
</dbReference>
<dbReference type="SUPFAM" id="SSF103642">
    <property type="entry name" value="Sec-C motif"/>
    <property type="match status" value="1"/>
</dbReference>
<dbReference type="Pfam" id="PF02810">
    <property type="entry name" value="SEC-C"/>
    <property type="match status" value="2"/>
</dbReference>
<dbReference type="OrthoDB" id="21421at2"/>
<evidence type="ECO:0000313" key="2">
    <source>
        <dbReference type="EMBL" id="SOB59713.1"/>
    </source>
</evidence>
<dbReference type="PANTHER" id="PTHR33747:SF1">
    <property type="entry name" value="ADENYLATE CYCLASE-ASSOCIATED CAP C-TERMINAL DOMAIN-CONTAINING PROTEIN"/>
    <property type="match status" value="1"/>
</dbReference>
<protein>
    <recommendedName>
        <fullName evidence="1">YchJ-like middle NTF2-like domain-containing protein</fullName>
    </recommendedName>
</protein>
<gene>
    <name evidence="2" type="ORF">DPRO_2803</name>
</gene>
<dbReference type="InterPro" id="IPR004027">
    <property type="entry name" value="SEC_C_motif"/>
</dbReference>
<dbReference type="EMBL" id="LT907975">
    <property type="protein sequence ID" value="SOB59713.1"/>
    <property type="molecule type" value="Genomic_DNA"/>
</dbReference>
<name>A0A2C8FCC1_9BACT</name>
<dbReference type="NCBIfam" id="NF002486">
    <property type="entry name" value="PRK01752.1"/>
    <property type="match status" value="1"/>
</dbReference>
<dbReference type="AlphaFoldDB" id="A0A2C8FCC1"/>